<gene>
    <name evidence="7" type="ORF">D9756_008836</name>
</gene>
<evidence type="ECO:0000313" key="8">
    <source>
        <dbReference type="Proteomes" id="UP000559027"/>
    </source>
</evidence>
<dbReference type="GO" id="GO:0022857">
    <property type="term" value="F:transmembrane transporter activity"/>
    <property type="evidence" value="ECO:0007669"/>
    <property type="project" value="InterPro"/>
</dbReference>
<evidence type="ECO:0000313" key="7">
    <source>
        <dbReference type="EMBL" id="KAF5349703.1"/>
    </source>
</evidence>
<dbReference type="AlphaFoldDB" id="A0A8H5CZ17"/>
<dbReference type="GO" id="GO:0005886">
    <property type="term" value="C:plasma membrane"/>
    <property type="evidence" value="ECO:0007669"/>
    <property type="project" value="TreeGrafter"/>
</dbReference>
<feature type="transmembrane region" description="Helical" evidence="5">
    <location>
        <begin position="245"/>
        <end position="268"/>
    </location>
</feature>
<dbReference type="Proteomes" id="UP000559027">
    <property type="component" value="Unassembled WGS sequence"/>
</dbReference>
<dbReference type="InterPro" id="IPR020846">
    <property type="entry name" value="MFS_dom"/>
</dbReference>
<dbReference type="PANTHER" id="PTHR23502">
    <property type="entry name" value="MAJOR FACILITATOR SUPERFAMILY"/>
    <property type="match status" value="1"/>
</dbReference>
<dbReference type="InterPro" id="IPR036259">
    <property type="entry name" value="MFS_trans_sf"/>
</dbReference>
<comment type="subcellular location">
    <subcellularLocation>
        <location evidence="1">Membrane</location>
        <topology evidence="1">Multi-pass membrane protein</topology>
    </subcellularLocation>
</comment>
<evidence type="ECO:0000259" key="6">
    <source>
        <dbReference type="PROSITE" id="PS50850"/>
    </source>
</evidence>
<protein>
    <recommendedName>
        <fullName evidence="6">Major facilitator superfamily (MFS) profile domain-containing protein</fullName>
    </recommendedName>
</protein>
<feature type="transmembrane region" description="Helical" evidence="5">
    <location>
        <begin position="27"/>
        <end position="51"/>
    </location>
</feature>
<organism evidence="7 8">
    <name type="scientific">Leucocoprinus leucothites</name>
    <dbReference type="NCBI Taxonomy" id="201217"/>
    <lineage>
        <taxon>Eukaryota</taxon>
        <taxon>Fungi</taxon>
        <taxon>Dikarya</taxon>
        <taxon>Basidiomycota</taxon>
        <taxon>Agaricomycotina</taxon>
        <taxon>Agaricomycetes</taxon>
        <taxon>Agaricomycetidae</taxon>
        <taxon>Agaricales</taxon>
        <taxon>Agaricineae</taxon>
        <taxon>Agaricaceae</taxon>
        <taxon>Leucocoprinus</taxon>
    </lineage>
</organism>
<dbReference type="Gene3D" id="1.20.1250.20">
    <property type="entry name" value="MFS general substrate transporter like domains"/>
    <property type="match status" value="1"/>
</dbReference>
<feature type="transmembrane region" description="Helical" evidence="5">
    <location>
        <begin position="280"/>
        <end position="303"/>
    </location>
</feature>
<keyword evidence="4 5" id="KW-0472">Membrane</keyword>
<feature type="transmembrane region" description="Helical" evidence="5">
    <location>
        <begin position="119"/>
        <end position="144"/>
    </location>
</feature>
<evidence type="ECO:0000256" key="5">
    <source>
        <dbReference type="SAM" id="Phobius"/>
    </source>
</evidence>
<dbReference type="EMBL" id="JAACJO010000016">
    <property type="protein sequence ID" value="KAF5349703.1"/>
    <property type="molecule type" value="Genomic_DNA"/>
</dbReference>
<evidence type="ECO:0000256" key="1">
    <source>
        <dbReference type="ARBA" id="ARBA00004141"/>
    </source>
</evidence>
<evidence type="ECO:0000256" key="2">
    <source>
        <dbReference type="ARBA" id="ARBA00022692"/>
    </source>
</evidence>
<dbReference type="PROSITE" id="PS50850">
    <property type="entry name" value="MFS"/>
    <property type="match status" value="1"/>
</dbReference>
<comment type="caution">
    <text evidence="7">The sequence shown here is derived from an EMBL/GenBank/DDBJ whole genome shotgun (WGS) entry which is preliminary data.</text>
</comment>
<keyword evidence="2 5" id="KW-0812">Transmembrane</keyword>
<accession>A0A8H5CZ17</accession>
<evidence type="ECO:0000256" key="3">
    <source>
        <dbReference type="ARBA" id="ARBA00022989"/>
    </source>
</evidence>
<feature type="transmembrane region" description="Helical" evidence="5">
    <location>
        <begin position="63"/>
        <end position="82"/>
    </location>
</feature>
<keyword evidence="3 5" id="KW-1133">Transmembrane helix</keyword>
<feature type="transmembrane region" description="Helical" evidence="5">
    <location>
        <begin position="418"/>
        <end position="441"/>
    </location>
</feature>
<feature type="domain" description="Major facilitator superfamily (MFS) profile" evidence="6">
    <location>
        <begin position="28"/>
        <end position="446"/>
    </location>
</feature>
<evidence type="ECO:0000256" key="4">
    <source>
        <dbReference type="ARBA" id="ARBA00023136"/>
    </source>
</evidence>
<sequence length="459" mass="49646">MTTEETSLLPNKHDLVYERFSASKKRLLVAIVSWGGLVAFFTSGTFVPSIPQVAKDLDSTGEVISYAVSIYILAASFGGLIGSKYSKFYGRRPSYLWCLPVMTIASLGVATAQTVQQLMIWRFIQGMGASPGLSVGAGVIGDIYRLEERGTALGSYFGTGLLGLALAPTIGGIIAHYWSWRGIHYGLSVFAVGALFCIFFFFPETSHPGTMGVDELKRSGKAHPKWRPVMLNPLAQLLMLRSPNILAAGFIGYLAVLTDFALMIPLPYTIGKRYGIENEALIGACFLPLGIGNAIGAPLAGWISDKTVIRYKKIRGYWYPEDRLRACLYSFYLPITVLASGLITKYVPGKLGLALNFVCFFLNGVGCDSALTPCGAYVVDVLHGNSAEVTAAVNAFRSLALAITTAMLLPMINNYGHVFTNGVVAVFALTGFFITIITIIYGDSMRAWVDIGYSTADEN</sequence>
<feature type="transmembrane region" description="Helical" evidence="5">
    <location>
        <begin position="156"/>
        <end position="177"/>
    </location>
</feature>
<feature type="transmembrane region" description="Helical" evidence="5">
    <location>
        <begin position="324"/>
        <end position="347"/>
    </location>
</feature>
<feature type="transmembrane region" description="Helical" evidence="5">
    <location>
        <begin position="391"/>
        <end position="412"/>
    </location>
</feature>
<keyword evidence="8" id="KW-1185">Reference proteome</keyword>
<reference evidence="7 8" key="1">
    <citation type="journal article" date="2020" name="ISME J.">
        <title>Uncovering the hidden diversity of litter-decomposition mechanisms in mushroom-forming fungi.</title>
        <authorList>
            <person name="Floudas D."/>
            <person name="Bentzer J."/>
            <person name="Ahren D."/>
            <person name="Johansson T."/>
            <person name="Persson P."/>
            <person name="Tunlid A."/>
        </authorList>
    </citation>
    <scope>NUCLEOTIDE SEQUENCE [LARGE SCALE GENOMIC DNA]</scope>
    <source>
        <strain evidence="7 8">CBS 146.42</strain>
    </source>
</reference>
<proteinExistence type="predicted"/>
<dbReference type="OrthoDB" id="3066029at2759"/>
<dbReference type="Pfam" id="PF07690">
    <property type="entry name" value="MFS_1"/>
    <property type="match status" value="1"/>
</dbReference>
<feature type="transmembrane region" description="Helical" evidence="5">
    <location>
        <begin position="183"/>
        <end position="202"/>
    </location>
</feature>
<feature type="transmembrane region" description="Helical" evidence="5">
    <location>
        <begin position="94"/>
        <end position="113"/>
    </location>
</feature>
<name>A0A8H5CZ17_9AGAR</name>
<dbReference type="PANTHER" id="PTHR23502:SF64">
    <property type="entry name" value="TRANSPORTER, PUTATIVE (AFU_ORTHOLOGUE AFUA_3G11760)-RELATED"/>
    <property type="match status" value="1"/>
</dbReference>
<dbReference type="InterPro" id="IPR011701">
    <property type="entry name" value="MFS"/>
</dbReference>
<dbReference type="SUPFAM" id="SSF103473">
    <property type="entry name" value="MFS general substrate transporter"/>
    <property type="match status" value="1"/>
</dbReference>